<accession>A0A6V8H7Q1</accession>
<dbReference type="Gene3D" id="3.40.50.300">
    <property type="entry name" value="P-loop containing nucleotide triphosphate hydrolases"/>
    <property type="match status" value="1"/>
</dbReference>
<dbReference type="AlphaFoldDB" id="A0A6V8H7Q1"/>
<comment type="caution">
    <text evidence="1">The sequence shown here is derived from an EMBL/GenBank/DDBJ whole genome shotgun (WGS) entry which is preliminary data.</text>
</comment>
<dbReference type="InterPro" id="IPR031322">
    <property type="entry name" value="Shikimate/glucono_kinase"/>
</dbReference>
<gene>
    <name evidence="1" type="ORF">TCE0_022r06947</name>
</gene>
<proteinExistence type="predicted"/>
<keyword evidence="2" id="KW-1185">Reference proteome</keyword>
<dbReference type="EMBL" id="DF933818">
    <property type="protein sequence ID" value="GAM37217.1"/>
    <property type="molecule type" value="Genomic_DNA"/>
</dbReference>
<dbReference type="Proteomes" id="UP000053095">
    <property type="component" value="Unassembled WGS sequence"/>
</dbReference>
<sequence length="365" mass="40820">MVGQSRRTATQAYSPDTSLVLVGFFGAGKRTLGIIASMALHRTFIHFDSYFAKKVGFTPHAYLKTHGSARYRETEYDVTKEIFTNHGSGCVIVGIGAMGGQRQKILLEDFARSHPVVYVRRDRANIQRLLFCNDEQFQLPFRTGNEFYESCSNFDFYNITQYTDSADNVFSSSYLKLKETAKSFKRFLFGLYNIEMHRLYSSDPLASAYTYMVQIPPAWLKSSDVNLEELECGADAINLDVYLDVKNTLEDLSQKIGMIWRHSRAPVIFDVKLNPRHNDLHQVIEVVEEGVLDGVLDAVLDGFNEGDQDEDRDDVLAMDVTTTEDDVATTGDEVVAGEPIPIQSVVTVATSLTLAKSQTPADGAN</sequence>
<reference evidence="2" key="1">
    <citation type="journal article" date="2015" name="Genome Announc.">
        <title>Draft genome sequence of Talaromyces cellulolyticus strain Y-94, a source of lignocellulosic biomass-degrading enzymes.</title>
        <authorList>
            <person name="Fujii T."/>
            <person name="Koike H."/>
            <person name="Sawayama S."/>
            <person name="Yano S."/>
            <person name="Inoue H."/>
        </authorList>
    </citation>
    <scope>NUCLEOTIDE SEQUENCE [LARGE SCALE GENOMIC DNA]</scope>
    <source>
        <strain evidence="2">Y-94</strain>
    </source>
</reference>
<organism evidence="1 2">
    <name type="scientific">Talaromyces pinophilus</name>
    <name type="common">Penicillium pinophilum</name>
    <dbReference type="NCBI Taxonomy" id="128442"/>
    <lineage>
        <taxon>Eukaryota</taxon>
        <taxon>Fungi</taxon>
        <taxon>Dikarya</taxon>
        <taxon>Ascomycota</taxon>
        <taxon>Pezizomycotina</taxon>
        <taxon>Eurotiomycetes</taxon>
        <taxon>Eurotiomycetidae</taxon>
        <taxon>Eurotiales</taxon>
        <taxon>Trichocomaceae</taxon>
        <taxon>Talaromyces</taxon>
        <taxon>Talaromyces sect. Talaromyces</taxon>
    </lineage>
</organism>
<evidence type="ECO:0000313" key="1">
    <source>
        <dbReference type="EMBL" id="GAM37217.1"/>
    </source>
</evidence>
<dbReference type="Pfam" id="PF01202">
    <property type="entry name" value="SKI"/>
    <property type="match status" value="1"/>
</dbReference>
<evidence type="ECO:0000313" key="2">
    <source>
        <dbReference type="Proteomes" id="UP000053095"/>
    </source>
</evidence>
<name>A0A6V8H7Q1_TALPI</name>
<dbReference type="SUPFAM" id="SSF52540">
    <property type="entry name" value="P-loop containing nucleoside triphosphate hydrolases"/>
    <property type="match status" value="1"/>
</dbReference>
<protein>
    <submittedName>
        <fullName evidence="1">Pentafunctional AROM protein</fullName>
    </submittedName>
</protein>
<dbReference type="InterPro" id="IPR027417">
    <property type="entry name" value="P-loop_NTPase"/>
</dbReference>